<feature type="chain" id="PRO_5002077849" evidence="5">
    <location>
        <begin position="25"/>
        <end position="424"/>
    </location>
</feature>
<feature type="signal peptide" evidence="5">
    <location>
        <begin position="1"/>
        <end position="24"/>
    </location>
</feature>
<evidence type="ECO:0000256" key="5">
    <source>
        <dbReference type="SAM" id="SignalP"/>
    </source>
</evidence>
<dbReference type="PANTHER" id="PTHR10509:SF93">
    <property type="entry name" value="CATECHOL O-METHYLTRANSFERASE DOMAIN-CONTAINING PROTEIN 1"/>
    <property type="match status" value="1"/>
</dbReference>
<dbReference type="InterPro" id="IPR029063">
    <property type="entry name" value="SAM-dependent_MTases_sf"/>
</dbReference>
<protein>
    <submittedName>
        <fullName evidence="6">Caffeoyl-CoA O-methyltransferase 2</fullName>
    </submittedName>
</protein>
<dbReference type="GO" id="GO:0008171">
    <property type="term" value="F:O-methyltransferase activity"/>
    <property type="evidence" value="ECO:0007669"/>
    <property type="project" value="InterPro"/>
</dbReference>
<dbReference type="EMBL" id="JPKZ01000437">
    <property type="protein sequence ID" value="KHN87347.1"/>
    <property type="molecule type" value="Genomic_DNA"/>
</dbReference>
<keyword evidence="7" id="KW-1185">Reference proteome</keyword>
<dbReference type="InterPro" id="IPR050362">
    <property type="entry name" value="Cation-dep_OMT"/>
</dbReference>
<dbReference type="SUPFAM" id="SSF53335">
    <property type="entry name" value="S-adenosyl-L-methionine-dependent methyltransferases"/>
    <property type="match status" value="2"/>
</dbReference>
<gene>
    <name evidence="6" type="primary">CCOAOMT2</name>
    <name evidence="6" type="ORF">Tcan_17391</name>
</gene>
<comment type="caution">
    <text evidence="6">The sequence shown here is derived from an EMBL/GenBank/DDBJ whole genome shotgun (WGS) entry which is preliminary data.</text>
</comment>
<evidence type="ECO:0000256" key="2">
    <source>
        <dbReference type="ARBA" id="ARBA00022679"/>
    </source>
</evidence>
<dbReference type="GO" id="GO:0008757">
    <property type="term" value="F:S-adenosylmethionine-dependent methyltransferase activity"/>
    <property type="evidence" value="ECO:0007669"/>
    <property type="project" value="TreeGrafter"/>
</dbReference>
<name>A0A0B2W171_TOXCA</name>
<evidence type="ECO:0000256" key="3">
    <source>
        <dbReference type="ARBA" id="ARBA00022691"/>
    </source>
</evidence>
<accession>A0A0B2W171</accession>
<dbReference type="PROSITE" id="PS51682">
    <property type="entry name" value="SAM_OMT_I"/>
    <property type="match status" value="1"/>
</dbReference>
<keyword evidence="1 6" id="KW-0489">Methyltransferase</keyword>
<dbReference type="PANTHER" id="PTHR10509">
    <property type="entry name" value="O-METHYLTRANSFERASE-RELATED"/>
    <property type="match status" value="1"/>
</dbReference>
<keyword evidence="2 6" id="KW-0808">Transferase</keyword>
<evidence type="ECO:0000256" key="1">
    <source>
        <dbReference type="ARBA" id="ARBA00022603"/>
    </source>
</evidence>
<dbReference type="OrthoDB" id="10251242at2759"/>
<evidence type="ECO:0000313" key="7">
    <source>
        <dbReference type="Proteomes" id="UP000031036"/>
    </source>
</evidence>
<reference evidence="6 7" key="1">
    <citation type="submission" date="2014-11" db="EMBL/GenBank/DDBJ databases">
        <title>Genetic blueprint of the zoonotic pathogen Toxocara canis.</title>
        <authorList>
            <person name="Zhu X.-Q."/>
            <person name="Korhonen P.K."/>
            <person name="Cai H."/>
            <person name="Young N.D."/>
            <person name="Nejsum P."/>
            <person name="von Samson-Himmelstjerna G."/>
            <person name="Boag P.R."/>
            <person name="Tan P."/>
            <person name="Li Q."/>
            <person name="Min J."/>
            <person name="Yang Y."/>
            <person name="Wang X."/>
            <person name="Fang X."/>
            <person name="Hall R.S."/>
            <person name="Hofmann A."/>
            <person name="Sternberg P.W."/>
            <person name="Jex A.R."/>
            <person name="Gasser R.B."/>
        </authorList>
    </citation>
    <scope>NUCLEOTIDE SEQUENCE [LARGE SCALE GENOMIC DNA]</scope>
    <source>
        <strain evidence="6">PN_DK_2014</strain>
    </source>
</reference>
<dbReference type="CDD" id="cd02440">
    <property type="entry name" value="AdoMet_MTases"/>
    <property type="match status" value="2"/>
</dbReference>
<dbReference type="Gene3D" id="3.40.50.150">
    <property type="entry name" value="Vaccinia Virus protein VP39"/>
    <property type="match status" value="2"/>
</dbReference>
<dbReference type="OMA" id="YRNYHER"/>
<dbReference type="Pfam" id="PF01596">
    <property type="entry name" value="Methyltransf_3"/>
    <property type="match status" value="2"/>
</dbReference>
<organism evidence="6 7">
    <name type="scientific">Toxocara canis</name>
    <name type="common">Canine roundworm</name>
    <dbReference type="NCBI Taxonomy" id="6265"/>
    <lineage>
        <taxon>Eukaryota</taxon>
        <taxon>Metazoa</taxon>
        <taxon>Ecdysozoa</taxon>
        <taxon>Nematoda</taxon>
        <taxon>Chromadorea</taxon>
        <taxon>Rhabditida</taxon>
        <taxon>Spirurina</taxon>
        <taxon>Ascaridomorpha</taxon>
        <taxon>Ascaridoidea</taxon>
        <taxon>Toxocaridae</taxon>
        <taxon>Toxocara</taxon>
    </lineage>
</organism>
<dbReference type="GO" id="GO:0032259">
    <property type="term" value="P:methylation"/>
    <property type="evidence" value="ECO:0007669"/>
    <property type="project" value="UniProtKB-KW"/>
</dbReference>
<proteinExistence type="inferred from homology"/>
<keyword evidence="5" id="KW-0732">Signal</keyword>
<sequence>MCLESSMFSCFLLLLCLFSWIADSQVPTSPPRKALPNSQSTTVSPTLTTRATTISRIDNRVGTVYQPPVTSTPYTISGSTAKINSTLRKFYRVLVPQKFPLRQMPTISKSYDTNDPIITYCANVSLKPDPVQVQLAENTIKNAPMHLMLGAPEVLQFGQNLIRLTRARRALDIGTYTGGSALAWALALPPDGEVISMDIDHTNLSRYGKHIIDSKPDVVSLKPDPVQVQLAENTIKNAPMHLMLGAPEVLQFGQNLIRLTRARRALDIGTYTGASALAWALALPPDGEVISMDIDHTNLNRYGKHIIDSKPDVARKINFKLGPAVNTLDSLIAAGQNGTWDFAFIDADKENYPNYYTKCVQLLRPGGVILIDNALWGGSVIFDEKDESTKAIDATNHMIANDTRVDNTLLNLGDGTHVIFKKYE</sequence>
<dbReference type="STRING" id="6265.A0A0B2W171"/>
<comment type="similarity">
    <text evidence="4">Belongs to the class I-like SAM-binding methyltransferase superfamily. Cation-dependent O-methyltransferase family.</text>
</comment>
<dbReference type="AlphaFoldDB" id="A0A0B2W171"/>
<keyword evidence="3" id="KW-0949">S-adenosyl-L-methionine</keyword>
<dbReference type="InterPro" id="IPR002935">
    <property type="entry name" value="SAM_O-MeTrfase"/>
</dbReference>
<dbReference type="Proteomes" id="UP000031036">
    <property type="component" value="Unassembled WGS sequence"/>
</dbReference>
<evidence type="ECO:0000256" key="4">
    <source>
        <dbReference type="ARBA" id="ARBA00023453"/>
    </source>
</evidence>
<evidence type="ECO:0000313" key="6">
    <source>
        <dbReference type="EMBL" id="KHN87347.1"/>
    </source>
</evidence>